<organism evidence="3 4">
    <name type="scientific">Alkalicoccus daliensis</name>
    <dbReference type="NCBI Taxonomy" id="745820"/>
    <lineage>
        <taxon>Bacteria</taxon>
        <taxon>Bacillati</taxon>
        <taxon>Bacillota</taxon>
        <taxon>Bacilli</taxon>
        <taxon>Bacillales</taxon>
        <taxon>Bacillaceae</taxon>
        <taxon>Alkalicoccus</taxon>
    </lineage>
</organism>
<dbReference type="AlphaFoldDB" id="A0A1H0G1N7"/>
<proteinExistence type="predicted"/>
<evidence type="ECO:0000256" key="2">
    <source>
        <dbReference type="SAM" id="Phobius"/>
    </source>
</evidence>
<sequence>MGKSSFGKGNGSRTVFIKYALITLLIVIVLLFIVNFLLPMLSDDEPEDGNNTNNIEVDINVENDELNGTNEENS</sequence>
<evidence type="ECO:0000256" key="1">
    <source>
        <dbReference type="SAM" id="MobiDB-lite"/>
    </source>
</evidence>
<feature type="region of interest" description="Disordered" evidence="1">
    <location>
        <begin position="41"/>
        <end position="74"/>
    </location>
</feature>
<keyword evidence="2" id="KW-0472">Membrane</keyword>
<dbReference type="RefSeq" id="WP_090842911.1">
    <property type="nucleotide sequence ID" value="NZ_FNIL01000005.1"/>
</dbReference>
<keyword evidence="2" id="KW-0812">Transmembrane</keyword>
<feature type="transmembrane region" description="Helical" evidence="2">
    <location>
        <begin position="21"/>
        <end position="41"/>
    </location>
</feature>
<protein>
    <submittedName>
        <fullName evidence="3">Uncharacterized protein</fullName>
    </submittedName>
</protein>
<dbReference type="Proteomes" id="UP000198778">
    <property type="component" value="Unassembled WGS sequence"/>
</dbReference>
<accession>A0A1H0G1N7</accession>
<name>A0A1H0G1N7_9BACI</name>
<keyword evidence="2" id="KW-1133">Transmembrane helix</keyword>
<keyword evidence="4" id="KW-1185">Reference proteome</keyword>
<evidence type="ECO:0000313" key="3">
    <source>
        <dbReference type="EMBL" id="SDO00659.1"/>
    </source>
</evidence>
<gene>
    <name evidence="3" type="ORF">SAMN04488053_105188</name>
</gene>
<reference evidence="4" key="1">
    <citation type="submission" date="2016-10" db="EMBL/GenBank/DDBJ databases">
        <authorList>
            <person name="Varghese N."/>
            <person name="Submissions S."/>
        </authorList>
    </citation>
    <scope>NUCLEOTIDE SEQUENCE [LARGE SCALE GENOMIC DNA]</scope>
    <source>
        <strain evidence="4">CGMCC 1.10369</strain>
    </source>
</reference>
<evidence type="ECO:0000313" key="4">
    <source>
        <dbReference type="Proteomes" id="UP000198778"/>
    </source>
</evidence>
<dbReference type="EMBL" id="FNIL01000005">
    <property type="protein sequence ID" value="SDO00659.1"/>
    <property type="molecule type" value="Genomic_DNA"/>
</dbReference>